<dbReference type="Proteomes" id="UP001226867">
    <property type="component" value="Unassembled WGS sequence"/>
</dbReference>
<name>A0ABT9SC04_9BURK</name>
<comment type="caution">
    <text evidence="1">The sequence shown here is derived from an EMBL/GenBank/DDBJ whole genome shotgun (WGS) entry which is preliminary data.</text>
</comment>
<gene>
    <name evidence="1" type="ORF">J2W36_004153</name>
</gene>
<evidence type="ECO:0000313" key="1">
    <source>
        <dbReference type="EMBL" id="MDP9901883.1"/>
    </source>
</evidence>
<evidence type="ECO:0008006" key="3">
    <source>
        <dbReference type="Google" id="ProtNLM"/>
    </source>
</evidence>
<protein>
    <recommendedName>
        <fullName evidence="3">DUF4123 domain-containing protein</fullName>
    </recommendedName>
</protein>
<proteinExistence type="predicted"/>
<accession>A0ABT9SC04</accession>
<dbReference type="EMBL" id="JAUSRO010000014">
    <property type="protein sequence ID" value="MDP9901883.1"/>
    <property type="molecule type" value="Genomic_DNA"/>
</dbReference>
<keyword evidence="2" id="KW-1185">Reference proteome</keyword>
<evidence type="ECO:0000313" key="2">
    <source>
        <dbReference type="Proteomes" id="UP001226867"/>
    </source>
</evidence>
<organism evidence="1 2">
    <name type="scientific">Variovorax ginsengisoli</name>
    <dbReference type="NCBI Taxonomy" id="363844"/>
    <lineage>
        <taxon>Bacteria</taxon>
        <taxon>Pseudomonadati</taxon>
        <taxon>Pseudomonadota</taxon>
        <taxon>Betaproteobacteria</taxon>
        <taxon>Burkholderiales</taxon>
        <taxon>Comamonadaceae</taxon>
        <taxon>Variovorax</taxon>
    </lineage>
</organism>
<sequence length="337" mass="37688">MLDALTERLTEQIGGGAVYLLIDPSPDEPPGVQLDPEIAAEYVSGPQKARMAAWERRIESLHSADDFPRTITELEFPYLVRLENTSDPWFATSIEWAVQEHLNAVATGKGPYRIGGWLRMHDTDDSDQPLTGRMPSGFERYGAQMSRQLSKLLHLNKAGQARVARLFDRRVLNTLRQGASLDWPAAVQGMDWHYLDHNFALQTLQGQPGELNENHKLGWNETHLALISRCQPVSVAQTLLLRSSFPLPDDTLTRVLDKVKAAEKLGLVYPEDRGAYAAEALLEPAFETCPQAQQLIKAVVRLREDLGEVIEIYRDEWVGKPADHWAAHAAPTTQGKA</sequence>
<reference evidence="1 2" key="1">
    <citation type="submission" date="2023-07" db="EMBL/GenBank/DDBJ databases">
        <title>Sorghum-associated microbial communities from plants grown in Nebraska, USA.</title>
        <authorList>
            <person name="Schachtman D."/>
        </authorList>
    </citation>
    <scope>NUCLEOTIDE SEQUENCE [LARGE SCALE GENOMIC DNA]</scope>
    <source>
        <strain evidence="1 2">DS1607</strain>
    </source>
</reference>
<dbReference type="RefSeq" id="WP_307691648.1">
    <property type="nucleotide sequence ID" value="NZ_JAUSRO010000014.1"/>
</dbReference>